<feature type="region of interest" description="Disordered" evidence="1">
    <location>
        <begin position="341"/>
        <end position="377"/>
    </location>
</feature>
<reference evidence="2" key="1">
    <citation type="journal article" date="2020" name="Cell">
        <title>Large-Scale Comparative Analyses of Tick Genomes Elucidate Their Genetic Diversity and Vector Capacities.</title>
        <authorList>
            <consortium name="Tick Genome and Microbiome Consortium (TIGMIC)"/>
            <person name="Jia N."/>
            <person name="Wang J."/>
            <person name="Shi W."/>
            <person name="Du L."/>
            <person name="Sun Y."/>
            <person name="Zhan W."/>
            <person name="Jiang J.F."/>
            <person name="Wang Q."/>
            <person name="Zhang B."/>
            <person name="Ji P."/>
            <person name="Bell-Sakyi L."/>
            <person name="Cui X.M."/>
            <person name="Yuan T.T."/>
            <person name="Jiang B.G."/>
            <person name="Yang W.F."/>
            <person name="Lam T.T."/>
            <person name="Chang Q.C."/>
            <person name="Ding S.J."/>
            <person name="Wang X.J."/>
            <person name="Zhu J.G."/>
            <person name="Ruan X.D."/>
            <person name="Zhao L."/>
            <person name="Wei J.T."/>
            <person name="Ye R.Z."/>
            <person name="Que T.C."/>
            <person name="Du C.H."/>
            <person name="Zhou Y.H."/>
            <person name="Cheng J.X."/>
            <person name="Dai P.F."/>
            <person name="Guo W.B."/>
            <person name="Han X.H."/>
            <person name="Huang E.J."/>
            <person name="Li L.F."/>
            <person name="Wei W."/>
            <person name="Gao Y.C."/>
            <person name="Liu J.Z."/>
            <person name="Shao H.Z."/>
            <person name="Wang X."/>
            <person name="Wang C.C."/>
            <person name="Yang T.C."/>
            <person name="Huo Q.B."/>
            <person name="Li W."/>
            <person name="Chen H.Y."/>
            <person name="Chen S.E."/>
            <person name="Zhou L.G."/>
            <person name="Ni X.B."/>
            <person name="Tian J.H."/>
            <person name="Sheng Y."/>
            <person name="Liu T."/>
            <person name="Pan Y.S."/>
            <person name="Xia L.Y."/>
            <person name="Li J."/>
            <person name="Zhao F."/>
            <person name="Cao W.C."/>
        </authorList>
    </citation>
    <scope>NUCLEOTIDE SEQUENCE</scope>
    <source>
        <strain evidence="2">Rmic-2018</strain>
    </source>
</reference>
<organism evidence="2 3">
    <name type="scientific">Rhipicephalus microplus</name>
    <name type="common">Cattle tick</name>
    <name type="synonym">Boophilus microplus</name>
    <dbReference type="NCBI Taxonomy" id="6941"/>
    <lineage>
        <taxon>Eukaryota</taxon>
        <taxon>Metazoa</taxon>
        <taxon>Ecdysozoa</taxon>
        <taxon>Arthropoda</taxon>
        <taxon>Chelicerata</taxon>
        <taxon>Arachnida</taxon>
        <taxon>Acari</taxon>
        <taxon>Parasitiformes</taxon>
        <taxon>Ixodida</taxon>
        <taxon>Ixodoidea</taxon>
        <taxon>Ixodidae</taxon>
        <taxon>Rhipicephalinae</taxon>
        <taxon>Rhipicephalus</taxon>
        <taxon>Boophilus</taxon>
    </lineage>
</organism>
<proteinExistence type="predicted"/>
<feature type="compositionally biased region" description="Polar residues" evidence="1">
    <location>
        <begin position="279"/>
        <end position="288"/>
    </location>
</feature>
<dbReference type="GO" id="GO:0008190">
    <property type="term" value="F:eukaryotic initiation factor 4E binding"/>
    <property type="evidence" value="ECO:0007669"/>
    <property type="project" value="InterPro"/>
</dbReference>
<comment type="caution">
    <text evidence="2">The sequence shown here is derived from an EMBL/GenBank/DDBJ whole genome shotgun (WGS) entry which is preliminary data.</text>
</comment>
<feature type="compositionally biased region" description="Basic and acidic residues" evidence="1">
    <location>
        <begin position="352"/>
        <end position="361"/>
    </location>
</feature>
<dbReference type="EMBL" id="JABSTU010004295">
    <property type="protein sequence ID" value="KAH7964056.1"/>
    <property type="molecule type" value="Genomic_DNA"/>
</dbReference>
<dbReference type="InterPro" id="IPR040160">
    <property type="entry name" value="Mxt"/>
</dbReference>
<evidence type="ECO:0000313" key="3">
    <source>
        <dbReference type="Proteomes" id="UP000821866"/>
    </source>
</evidence>
<dbReference type="Gene3D" id="1.25.40.180">
    <property type="match status" value="1"/>
</dbReference>
<reference evidence="2" key="2">
    <citation type="submission" date="2021-09" db="EMBL/GenBank/DDBJ databases">
        <authorList>
            <person name="Jia N."/>
            <person name="Wang J."/>
            <person name="Shi W."/>
            <person name="Du L."/>
            <person name="Sun Y."/>
            <person name="Zhan W."/>
            <person name="Jiang J."/>
            <person name="Wang Q."/>
            <person name="Zhang B."/>
            <person name="Ji P."/>
            <person name="Sakyi L.B."/>
            <person name="Cui X."/>
            <person name="Yuan T."/>
            <person name="Jiang B."/>
            <person name="Yang W."/>
            <person name="Lam T.T.-Y."/>
            <person name="Chang Q."/>
            <person name="Ding S."/>
            <person name="Wang X."/>
            <person name="Zhu J."/>
            <person name="Ruan X."/>
            <person name="Zhao L."/>
            <person name="Wei J."/>
            <person name="Que T."/>
            <person name="Du C."/>
            <person name="Cheng J."/>
            <person name="Dai P."/>
            <person name="Han X."/>
            <person name="Huang E."/>
            <person name="Gao Y."/>
            <person name="Liu J."/>
            <person name="Shao H."/>
            <person name="Ye R."/>
            <person name="Li L."/>
            <person name="Wei W."/>
            <person name="Wang X."/>
            <person name="Wang C."/>
            <person name="Huo Q."/>
            <person name="Li W."/>
            <person name="Guo W."/>
            <person name="Chen H."/>
            <person name="Chen S."/>
            <person name="Zhou L."/>
            <person name="Zhou L."/>
            <person name="Ni X."/>
            <person name="Tian J."/>
            <person name="Zhou Y."/>
            <person name="Sheng Y."/>
            <person name="Liu T."/>
            <person name="Pan Y."/>
            <person name="Xia L."/>
            <person name="Li J."/>
            <person name="Zhao F."/>
            <person name="Cao W."/>
        </authorList>
    </citation>
    <scope>NUCLEOTIDE SEQUENCE</scope>
    <source>
        <strain evidence="2">Rmic-2018</strain>
        <tissue evidence="2">Larvae</tissue>
    </source>
</reference>
<feature type="region of interest" description="Disordered" evidence="1">
    <location>
        <begin position="250"/>
        <end position="288"/>
    </location>
</feature>
<sequence length="420" mass="46399">MFESPLRLRECSELLNQLKSLCTYLDDGDREVSTLSQITMVCNLLKELGANMDLGFEAQLDWCFAVFRNVSRDNQLGVVDRLRLIEVIELRSMGWKTDPAINEYYAFKYKKLDRRSAEDNNVLLEQQACVINQAQKSEQLFCEPVTKTRAPSARGTTVDLGGQLETPSVAHGETELWVRRITVGTEVAYVSGMSEGVVNMLTSAVQSLCPNVTADALLHTKQLPTLIPRDPAATLTGEVVASPMTYIQRSGDASDATSIQNTSDTSESQAEQFEGPGIQPSSTTQSQTVPLVDKSLGNTNGIGYAKQYGTHGSSIQFSSKAVEHVRHTDFHALGVGDLPAKKKQPGVLASSKELRSTDDHQAVVPHPPKAAGQSRPDRKVYTREFLLECLHSPLAFEMPPDFPRLDPLVEWAMVRKDRIY</sequence>
<gene>
    <name evidence="2" type="ORF">HPB51_027706</name>
</gene>
<dbReference type="PANTHER" id="PTHR20849:SF2">
    <property type="entry name" value="EUKARYOTIC TRANSLATION INITIATION FACTOR 4E-BINDING PROTEIN MEXTLI"/>
    <property type="match status" value="1"/>
</dbReference>
<feature type="compositionally biased region" description="Polar residues" evidence="1">
    <location>
        <begin position="255"/>
        <end position="271"/>
    </location>
</feature>
<dbReference type="GO" id="GO:1901190">
    <property type="term" value="P:regulation of formation of translation initiation ternary complex"/>
    <property type="evidence" value="ECO:0007669"/>
    <property type="project" value="TreeGrafter"/>
</dbReference>
<accession>A0A9J6CZJ0</accession>
<protein>
    <submittedName>
        <fullName evidence="2">Uncharacterized protein</fullName>
    </submittedName>
</protein>
<evidence type="ECO:0000256" key="1">
    <source>
        <dbReference type="SAM" id="MobiDB-lite"/>
    </source>
</evidence>
<name>A0A9J6CZJ0_RHIMP</name>
<dbReference type="GO" id="GO:0005737">
    <property type="term" value="C:cytoplasm"/>
    <property type="evidence" value="ECO:0007669"/>
    <property type="project" value="TreeGrafter"/>
</dbReference>
<dbReference type="GO" id="GO:0034518">
    <property type="term" value="C:RNA cap binding complex"/>
    <property type="evidence" value="ECO:0007669"/>
    <property type="project" value="TreeGrafter"/>
</dbReference>
<dbReference type="AlphaFoldDB" id="A0A9J6CZJ0"/>
<dbReference type="GO" id="GO:0003743">
    <property type="term" value="F:translation initiation factor activity"/>
    <property type="evidence" value="ECO:0007669"/>
    <property type="project" value="TreeGrafter"/>
</dbReference>
<dbReference type="GO" id="GO:0045727">
    <property type="term" value="P:positive regulation of translation"/>
    <property type="evidence" value="ECO:0007669"/>
    <property type="project" value="InterPro"/>
</dbReference>
<keyword evidence="3" id="KW-1185">Reference proteome</keyword>
<dbReference type="Proteomes" id="UP000821866">
    <property type="component" value="Unassembled WGS sequence"/>
</dbReference>
<dbReference type="PANTHER" id="PTHR20849">
    <property type="entry name" value="EUKARYOTIC TRANSLATION INITIATION FACTOR 4E-BINDING PROTEIN MEXTLI"/>
    <property type="match status" value="1"/>
</dbReference>
<evidence type="ECO:0000313" key="2">
    <source>
        <dbReference type="EMBL" id="KAH7964056.1"/>
    </source>
</evidence>